<comment type="caution">
    <text evidence="1">The sequence shown here is derived from an EMBL/GenBank/DDBJ whole genome shotgun (WGS) entry which is preliminary data.</text>
</comment>
<organism evidence="1 2">
    <name type="scientific">Candidatus Bacteroides avicola</name>
    <dbReference type="NCBI Taxonomy" id="2838468"/>
    <lineage>
        <taxon>Bacteria</taxon>
        <taxon>Pseudomonadati</taxon>
        <taxon>Bacteroidota</taxon>
        <taxon>Bacteroidia</taxon>
        <taxon>Bacteroidales</taxon>
        <taxon>Bacteroidaceae</taxon>
        <taxon>Bacteroides</taxon>
    </lineage>
</organism>
<reference evidence="1" key="2">
    <citation type="submission" date="2021-04" db="EMBL/GenBank/DDBJ databases">
        <authorList>
            <person name="Gilroy R."/>
        </authorList>
    </citation>
    <scope>NUCLEOTIDE SEQUENCE</scope>
    <source>
        <strain evidence="1">ChiHjej12B11-9795</strain>
    </source>
</reference>
<dbReference type="AlphaFoldDB" id="A0A9D2HXN9"/>
<protein>
    <submittedName>
        <fullName evidence="1">Uncharacterized protein</fullName>
    </submittedName>
</protein>
<dbReference type="Proteomes" id="UP000823862">
    <property type="component" value="Unassembled WGS sequence"/>
</dbReference>
<reference evidence="1" key="1">
    <citation type="journal article" date="2021" name="PeerJ">
        <title>Extensive microbial diversity within the chicken gut microbiome revealed by metagenomics and culture.</title>
        <authorList>
            <person name="Gilroy R."/>
            <person name="Ravi A."/>
            <person name="Getino M."/>
            <person name="Pursley I."/>
            <person name="Horton D.L."/>
            <person name="Alikhan N.F."/>
            <person name="Baker D."/>
            <person name="Gharbi K."/>
            <person name="Hall N."/>
            <person name="Watson M."/>
            <person name="Adriaenssens E.M."/>
            <person name="Foster-Nyarko E."/>
            <person name="Jarju S."/>
            <person name="Secka A."/>
            <person name="Antonio M."/>
            <person name="Oren A."/>
            <person name="Chaudhuri R.R."/>
            <person name="La Ragione R."/>
            <person name="Hildebrand F."/>
            <person name="Pallen M.J."/>
        </authorList>
    </citation>
    <scope>NUCLEOTIDE SEQUENCE</scope>
    <source>
        <strain evidence="1">ChiHjej12B11-9795</strain>
    </source>
</reference>
<dbReference type="EMBL" id="DWZI01000046">
    <property type="protein sequence ID" value="HJA86391.1"/>
    <property type="molecule type" value="Genomic_DNA"/>
</dbReference>
<gene>
    <name evidence="1" type="ORF">H9950_09435</name>
</gene>
<accession>A0A9D2HXN9</accession>
<sequence length="93" mass="11223">MTKTGEKRRKRYNFTNNFYMSTVPEHFAGHLKREMHTHSGSYQAFSSITELDKELRPWILIRYTFRKNVKRKIPLNNFIKSREKGISLTKEQE</sequence>
<proteinExistence type="predicted"/>
<evidence type="ECO:0000313" key="1">
    <source>
        <dbReference type="EMBL" id="HJA86391.1"/>
    </source>
</evidence>
<evidence type="ECO:0000313" key="2">
    <source>
        <dbReference type="Proteomes" id="UP000823862"/>
    </source>
</evidence>
<name>A0A9D2HXN9_9BACE</name>